<sequence length="59" mass="6955">MNTTKDKPPQMAYNHMRRSAFFQAGRPDNGNYLESGEIRGNMLTRRFEFPLYRTNGEKL</sequence>
<protein>
    <submittedName>
        <fullName evidence="1">Uncharacterized protein</fullName>
    </submittedName>
</protein>
<proteinExistence type="predicted"/>
<reference evidence="1" key="1">
    <citation type="submission" date="2018-10" db="EMBL/GenBank/DDBJ databases">
        <title>Schaedlerella arabinophila gen. nov. sp. nov., isolated from the mouse intestinal tract and comparative analysis with the genome of the closely related altered Schaedler flora strain ASF502.</title>
        <authorList>
            <person name="Miyake S."/>
            <person name="Soh M."/>
            <person name="Seedorf H."/>
        </authorList>
    </citation>
    <scope>NUCLEOTIDE SEQUENCE [LARGE SCALE GENOMIC DNA]</scope>
    <source>
        <strain evidence="1">DSM 106076</strain>
    </source>
</reference>
<dbReference type="AlphaFoldDB" id="A0A3R8KVX7"/>
<dbReference type="Proteomes" id="UP000274920">
    <property type="component" value="Unassembled WGS sequence"/>
</dbReference>
<accession>A0A3R8KVX7</accession>
<evidence type="ECO:0000313" key="1">
    <source>
        <dbReference type="EMBL" id="RRK30938.1"/>
    </source>
</evidence>
<dbReference type="EMBL" id="RHJS01000002">
    <property type="protein sequence ID" value="RRK30938.1"/>
    <property type="molecule type" value="Genomic_DNA"/>
</dbReference>
<name>A0A3R8KVX7_9FIRM</name>
<organism evidence="1 2">
    <name type="scientific">Schaedlerella arabinosiphila</name>
    <dbReference type="NCBI Taxonomy" id="2044587"/>
    <lineage>
        <taxon>Bacteria</taxon>
        <taxon>Bacillati</taxon>
        <taxon>Bacillota</taxon>
        <taxon>Clostridia</taxon>
        <taxon>Lachnospirales</taxon>
        <taxon>Lachnospiraceae</taxon>
        <taxon>Schaedlerella</taxon>
    </lineage>
</organism>
<evidence type="ECO:0000313" key="2">
    <source>
        <dbReference type="Proteomes" id="UP000274920"/>
    </source>
</evidence>
<gene>
    <name evidence="1" type="ORF">EBB54_05790</name>
</gene>
<comment type="caution">
    <text evidence="1">The sequence shown here is derived from an EMBL/GenBank/DDBJ whole genome shotgun (WGS) entry which is preliminary data.</text>
</comment>
<keyword evidence="2" id="KW-1185">Reference proteome</keyword>